<gene>
    <name evidence="3" type="ORF">PSON_ATCC_30995.1.T0200183</name>
</gene>
<keyword evidence="4" id="KW-1185">Reference proteome</keyword>
<feature type="domain" description="Chitin-binding type-2" evidence="2">
    <location>
        <begin position="937"/>
        <end position="1000"/>
    </location>
</feature>
<dbReference type="Proteomes" id="UP000692954">
    <property type="component" value="Unassembled WGS sequence"/>
</dbReference>
<dbReference type="Pfam" id="PF01508">
    <property type="entry name" value="Paramecium_SA"/>
    <property type="match status" value="14"/>
</dbReference>
<name>A0A8S1LBK8_9CILI</name>
<dbReference type="OrthoDB" id="297852at2759"/>
<dbReference type="InterPro" id="IPR002895">
    <property type="entry name" value="Paramecium_SA"/>
</dbReference>
<proteinExistence type="predicted"/>
<reference evidence="3" key="1">
    <citation type="submission" date="2021-01" db="EMBL/GenBank/DDBJ databases">
        <authorList>
            <consortium name="Genoscope - CEA"/>
            <person name="William W."/>
        </authorList>
    </citation>
    <scope>NUCLEOTIDE SEQUENCE</scope>
</reference>
<evidence type="ECO:0000256" key="1">
    <source>
        <dbReference type="ARBA" id="ARBA00023180"/>
    </source>
</evidence>
<dbReference type="GO" id="GO:0008061">
    <property type="term" value="F:chitin binding"/>
    <property type="evidence" value="ECO:0007669"/>
    <property type="project" value="InterPro"/>
</dbReference>
<evidence type="ECO:0000313" key="3">
    <source>
        <dbReference type="EMBL" id="CAD8065390.1"/>
    </source>
</evidence>
<dbReference type="SMART" id="SM00423">
    <property type="entry name" value="PSI"/>
    <property type="match status" value="5"/>
</dbReference>
<organism evidence="3 4">
    <name type="scientific">Paramecium sonneborni</name>
    <dbReference type="NCBI Taxonomy" id="65129"/>
    <lineage>
        <taxon>Eukaryota</taxon>
        <taxon>Sar</taxon>
        <taxon>Alveolata</taxon>
        <taxon>Ciliophora</taxon>
        <taxon>Intramacronucleata</taxon>
        <taxon>Oligohymenophorea</taxon>
        <taxon>Peniculida</taxon>
        <taxon>Parameciidae</taxon>
        <taxon>Paramecium</taxon>
    </lineage>
</organism>
<dbReference type="SMART" id="SM00639">
    <property type="entry name" value="PSA"/>
    <property type="match status" value="22"/>
</dbReference>
<comment type="caution">
    <text evidence="3">The sequence shown here is derived from an EMBL/GenBank/DDBJ whole genome shotgun (WGS) entry which is preliminary data.</text>
</comment>
<evidence type="ECO:0000313" key="4">
    <source>
        <dbReference type="Proteomes" id="UP000692954"/>
    </source>
</evidence>
<sequence>MDVAVSDQCNCEKLLSQADCKAKQGCFWSTTNSICSKMDSGSSSTEGFCGSISDSNTCSKTKGCAYIDSVCQIFAGCSAYKGATDAECQAISKQCNSDGQAFCIDPGTCTTYKTQEDCTGKGSSGGSGTCVWDTVCREQKCTEADVTFNTDAKCNNFIKGCVTTGKGCTSSLGQCSAYSGDIESCEGLKGSDGYCKGVEGKDKCTVKVCIDADVTLTTNEACAKYQIGCVTNGYGCVKSPLGSCSTQTGDNLVCANKIGQDGKCKGVTEGKTCSVVECKDAPETHSADEECSKYKSGCVTTGKGCTTQKGVCASYKGTSSTCDGFVGSDGKCKGTSDTETACSAKVCKDADSTLDTDAKCDDYQTGCKTTGKGCISTLSNCSSYTGDSTSCDGYIGLDGKCAGGASSGSCFPKKCSEASLSLLLLELMVVWMLVCVVHQRITINVMENQLANGHLNTCWWVNSACVARTCDQAPSSYNTDSLCDGFLKECLTKKNGCLAPTASCSSYQGTKTTCEGFTIKCTNSNDATDTTVCTDPVCTENTVGTTDEACKSYHINCLTKGTGCIATSAACTAYPGTSTEICGKFKGSNQAIPCWWKAGTNCSDRACVDADNSNTTDDLCDKFLKGCVTTGAGCAPSSQICTSYSGLNQAGCLALKKGCAKREACTAEPSCESLTGTTNQASCDAVLPNRCMFVNSSCVSKGACNTYSGNSQAACKDLVNASGVKCYWASGSNCTEQTCAGITGATNQASCDALLPKKCMFISGSCVTIGACSTYSGNSVAACKDLVNASGVKCYWTSDNNCTDRTYHLPDCARKTNGSACENITCSNATTPSSEADCTNYHPTCHYGKVAGTNACNLGLTCQAFGPSESGICPSVITADGRQCKATTPPDIQSCRDDECTGHAQEVCKTKKVIHYGQFQGSKPAQLCFYDGSNCVERSCANAKAHLGGSVSSFSQCNSYFEVCVFSKPATGATCVDGNTKDGNTFGCQLLEGTQDECDTLTGKYKVGSGLNAYWEYRLCARHNTVGAVSNCVDRTCALKTDGNTDAICQAWLPTCKTNGQSCVNISTPCTTMTGTSESCQLLTATVLGSKCQGNTSVNGSCVAKRCQDNGTATTDADCKKFMDGCITTGKGCIDGTTKCSGQWGNLDGCKVLNGNGVPCWSLSLTTKGACIDKICSHNTTATTDTDCEAFLKGCVTKRPGCIEVTAECSAYQGVQADCEKAIGNGKSCTNDSTATVTTPCKVKDCSKFSADTYSEQICQSYGVQCHYNGTKCDVIQSCSQLKGNFITCTQFIASDGPCVGTALQTEISTSCSAAKCSDAPSTLTIDAGCDKYKKGCKTNGRGCGTAIQCLDVQNSSSCAAVKSVNDFICTWASQCRDIQSSCSSFTASGQSVCATSKSTTGFGLCIWKNSACTEAQCEDLPLSISSETDCVSYSKTCTYGGAGCVTKGACTTYITKEACTAAKSTDLIGSCTWDETVITRCRTKDCQDASNTLTNDSDCDAFIQGCVSNGAGCMKSTFTCDMFKTQVKCLQDSSLQPCLWNNNACQQYYKCSDLSLKTVATCQAASKYCTTDEIKCTSLKICANYTKQIQCLKGTDGICGWVTSTKKCQQFTQCTDLVSKVLTECQTFNSKCISNGTNCIEMGECSIYADSEAACKTGGTDGACQFDKDTSACRLRQCSDATTSTSTHNGCFGYQINATTKCTTDGSKCISLGDCPSYQKQASCVLDSQFKACIWDTTAKQCKTKTCQDTKKTKSSECALALAGCISDGTKCIDQGKCADYTTKEACSAGGKDGSCAFTAASGQTTTGTCKLFTQCSDANSDQIACQSKSLTCKWTAAAGTTTSSCTNHTCDSAAKRTAKCVTVPSFDSKRYTVCMLQNGKCVTGDPSALTQDTCYKMSQYTYSWNGDTKKCIACGAGTSNTSNNTTIVINNQNNVTDPTAQGFYLHILPLMVFLFV</sequence>
<protein>
    <recommendedName>
        <fullName evidence="2">Chitin-binding type-2 domain-containing protein</fullName>
    </recommendedName>
</protein>
<dbReference type="InterPro" id="IPR002557">
    <property type="entry name" value="Chitin-bd_dom"/>
</dbReference>
<dbReference type="InterPro" id="IPR016201">
    <property type="entry name" value="PSI"/>
</dbReference>
<evidence type="ECO:0000259" key="2">
    <source>
        <dbReference type="PROSITE" id="PS50940"/>
    </source>
</evidence>
<accession>A0A8S1LBK8</accession>
<keyword evidence="1" id="KW-0325">Glycoprotein</keyword>
<dbReference type="GO" id="GO:0005576">
    <property type="term" value="C:extracellular region"/>
    <property type="evidence" value="ECO:0007669"/>
    <property type="project" value="InterPro"/>
</dbReference>
<dbReference type="EMBL" id="CAJJDN010000020">
    <property type="protein sequence ID" value="CAD8065390.1"/>
    <property type="molecule type" value="Genomic_DNA"/>
</dbReference>
<dbReference type="PROSITE" id="PS50940">
    <property type="entry name" value="CHIT_BIND_II"/>
    <property type="match status" value="1"/>
</dbReference>